<evidence type="ECO:0000256" key="1">
    <source>
        <dbReference type="ARBA" id="ARBA00004141"/>
    </source>
</evidence>
<dbReference type="GO" id="GO:0098719">
    <property type="term" value="P:sodium ion import across plasma membrane"/>
    <property type="evidence" value="ECO:0007669"/>
    <property type="project" value="TreeGrafter"/>
</dbReference>
<name>A0A835PSE1_VANPL</name>
<keyword evidence="2" id="KW-0813">Transport</keyword>
<keyword evidence="6 13" id="KW-1133">Transmembrane helix</keyword>
<proteinExistence type="predicted"/>
<feature type="transmembrane region" description="Helical" evidence="13">
    <location>
        <begin position="141"/>
        <end position="162"/>
    </location>
</feature>
<protein>
    <recommendedName>
        <fullName evidence="14">Cation/H+ exchanger transmembrane domain-containing protein</fullName>
    </recommendedName>
</protein>
<feature type="transmembrane region" description="Helical" evidence="13">
    <location>
        <begin position="104"/>
        <end position="129"/>
    </location>
</feature>
<dbReference type="PANTHER" id="PTHR10110:SF179">
    <property type="entry name" value="SODIUM_HYDROGEN EXCHANGER 4"/>
    <property type="match status" value="1"/>
</dbReference>
<dbReference type="EMBL" id="JADCNM010000012">
    <property type="protein sequence ID" value="KAG0459410.1"/>
    <property type="molecule type" value="Genomic_DNA"/>
</dbReference>
<evidence type="ECO:0000256" key="9">
    <source>
        <dbReference type="ARBA" id="ARBA00023136"/>
    </source>
</evidence>
<feature type="transmembrane region" description="Helical" evidence="13">
    <location>
        <begin position="307"/>
        <end position="330"/>
    </location>
</feature>
<evidence type="ECO:0000256" key="10">
    <source>
        <dbReference type="ARBA" id="ARBA00023201"/>
    </source>
</evidence>
<keyword evidence="9 13" id="KW-0472">Membrane</keyword>
<keyword evidence="4 13" id="KW-0812">Transmembrane</keyword>
<feature type="domain" description="Cation/H+ exchanger transmembrane" evidence="14">
    <location>
        <begin position="277"/>
        <end position="409"/>
    </location>
</feature>
<dbReference type="OrthoDB" id="196264at2759"/>
<feature type="transmembrane region" description="Helical" evidence="13">
    <location>
        <begin position="169"/>
        <end position="191"/>
    </location>
</feature>
<keyword evidence="3" id="KW-0633">Potassium transport</keyword>
<dbReference type="PANTHER" id="PTHR10110">
    <property type="entry name" value="SODIUM/HYDROGEN EXCHANGER"/>
    <property type="match status" value="1"/>
</dbReference>
<feature type="transmembrane region" description="Helical" evidence="13">
    <location>
        <begin position="15"/>
        <end position="33"/>
    </location>
</feature>
<dbReference type="Proteomes" id="UP000639772">
    <property type="component" value="Chromosome 12"/>
</dbReference>
<keyword evidence="5" id="KW-0630">Potassium</keyword>
<keyword evidence="10" id="KW-0739">Sodium transport</keyword>
<dbReference type="Gene3D" id="6.10.140.1330">
    <property type="match status" value="1"/>
</dbReference>
<evidence type="ECO:0000313" key="15">
    <source>
        <dbReference type="EMBL" id="KAG0459410.1"/>
    </source>
</evidence>
<feature type="domain" description="Cation/H+ exchanger transmembrane" evidence="14">
    <location>
        <begin position="36"/>
        <end position="263"/>
    </location>
</feature>
<dbReference type="Pfam" id="PF00999">
    <property type="entry name" value="Na_H_Exchanger"/>
    <property type="match status" value="2"/>
</dbReference>
<reference evidence="15 16" key="1">
    <citation type="journal article" date="2020" name="Nat. Food">
        <title>A phased Vanilla planifolia genome enables genetic improvement of flavour and production.</title>
        <authorList>
            <person name="Hasing T."/>
            <person name="Tang H."/>
            <person name="Brym M."/>
            <person name="Khazi F."/>
            <person name="Huang T."/>
            <person name="Chambers A.H."/>
        </authorList>
    </citation>
    <scope>NUCLEOTIDE SEQUENCE [LARGE SCALE GENOMIC DNA]</scope>
    <source>
        <tissue evidence="15">Leaf</tissue>
    </source>
</reference>
<keyword evidence="7" id="KW-0915">Sodium</keyword>
<dbReference type="GO" id="GO:0005886">
    <property type="term" value="C:plasma membrane"/>
    <property type="evidence" value="ECO:0007669"/>
    <property type="project" value="TreeGrafter"/>
</dbReference>
<comment type="catalytic activity">
    <reaction evidence="11">
        <text>Na(+)(in) + H(+)(out) = Na(+)(out) + H(+)(in)</text>
        <dbReference type="Rhea" id="RHEA:29419"/>
        <dbReference type="ChEBI" id="CHEBI:15378"/>
        <dbReference type="ChEBI" id="CHEBI:29101"/>
    </reaction>
</comment>
<sequence>MTIGLLLSYDANHQHVVSISIFVAVLCLSVVSGHCFSQSRWTSESAIAILIGCIAGMGILLFSRGKSSHILMFDAELFFTYLLPPIIFNAGFGMKKKQFFHNFITIMLLGGTGVFISTAIIVAGCWWLFPKIGFNGLGIREYLALGAIFSSTDTVCILHVLSQDQIPRLYSLLFGEGVVNDATAVVLFKVFRKINVSKIGGGIAFHVLWNFLWLFLASTAFGVAIGLLTALTLKTFYFGRHSTNREVVLLMLMAYLSYVLAENTRGSLQGTFCRPSFIAETFIFLYVGMDVFDIEKWKMIDMSVKKIFGLNFILFILVGLGRAAFVFPLCSLSNFISSDAERSMLTLKHQVIIWWAGLTRGAVSIALAYKQFTISGVTWNPLHSTMITSTISIVLFTNLVLGIFTKPLVSLLTHQTQNNNEQQDTFPKEELILPLLSSDKDETSSSFVLARRSLSALMERLVPTIHFYWRKFDDACMRPFFGGLAVPVWEPSERGLSKRLSYNTY</sequence>
<dbReference type="GO" id="GO:0015386">
    <property type="term" value="F:potassium:proton antiporter activity"/>
    <property type="evidence" value="ECO:0007669"/>
    <property type="project" value="TreeGrafter"/>
</dbReference>
<dbReference type="InterPro" id="IPR018422">
    <property type="entry name" value="Cation/H_exchanger_CPA1"/>
</dbReference>
<feature type="transmembrane region" description="Helical" evidence="13">
    <location>
        <begin position="211"/>
        <end position="233"/>
    </location>
</feature>
<evidence type="ECO:0000256" key="11">
    <source>
        <dbReference type="ARBA" id="ARBA00047524"/>
    </source>
</evidence>
<dbReference type="InterPro" id="IPR006153">
    <property type="entry name" value="Cation/H_exchanger_TM"/>
</dbReference>
<keyword evidence="8" id="KW-0406">Ion transport</keyword>
<dbReference type="GO" id="GO:0051453">
    <property type="term" value="P:regulation of intracellular pH"/>
    <property type="evidence" value="ECO:0007669"/>
    <property type="project" value="TreeGrafter"/>
</dbReference>
<evidence type="ECO:0000256" key="12">
    <source>
        <dbReference type="ARBA" id="ARBA00047912"/>
    </source>
</evidence>
<feature type="transmembrane region" description="Helical" evidence="13">
    <location>
        <begin position="351"/>
        <end position="369"/>
    </location>
</feature>
<accession>A0A835PSE1</accession>
<gene>
    <name evidence="15" type="ORF">HPP92_022538</name>
</gene>
<evidence type="ECO:0000256" key="7">
    <source>
        <dbReference type="ARBA" id="ARBA00023053"/>
    </source>
</evidence>
<evidence type="ECO:0000256" key="5">
    <source>
        <dbReference type="ARBA" id="ARBA00022958"/>
    </source>
</evidence>
<comment type="caution">
    <text evidence="15">The sequence shown here is derived from an EMBL/GenBank/DDBJ whole genome shotgun (WGS) entry which is preliminary data.</text>
</comment>
<comment type="catalytic activity">
    <reaction evidence="12">
        <text>K(+)(in) + H(+)(out) = K(+)(out) + H(+)(in)</text>
        <dbReference type="Rhea" id="RHEA:29467"/>
        <dbReference type="ChEBI" id="CHEBI:15378"/>
        <dbReference type="ChEBI" id="CHEBI:29103"/>
    </reaction>
</comment>
<dbReference type="InterPro" id="IPR004709">
    <property type="entry name" value="NaH_exchanger"/>
</dbReference>
<feature type="transmembrane region" description="Helical" evidence="13">
    <location>
        <begin position="381"/>
        <end position="404"/>
    </location>
</feature>
<evidence type="ECO:0000313" key="16">
    <source>
        <dbReference type="Proteomes" id="UP000639772"/>
    </source>
</evidence>
<evidence type="ECO:0000259" key="14">
    <source>
        <dbReference type="Pfam" id="PF00999"/>
    </source>
</evidence>
<evidence type="ECO:0000256" key="13">
    <source>
        <dbReference type="SAM" id="Phobius"/>
    </source>
</evidence>
<evidence type="ECO:0000256" key="2">
    <source>
        <dbReference type="ARBA" id="ARBA00022448"/>
    </source>
</evidence>
<dbReference type="AlphaFoldDB" id="A0A835PSE1"/>
<dbReference type="GO" id="GO:0015385">
    <property type="term" value="F:sodium:proton antiporter activity"/>
    <property type="evidence" value="ECO:0007669"/>
    <property type="project" value="InterPro"/>
</dbReference>
<feature type="transmembrane region" description="Helical" evidence="13">
    <location>
        <begin position="45"/>
        <end position="63"/>
    </location>
</feature>
<evidence type="ECO:0000256" key="6">
    <source>
        <dbReference type="ARBA" id="ARBA00022989"/>
    </source>
</evidence>
<organism evidence="15 16">
    <name type="scientific">Vanilla planifolia</name>
    <name type="common">Vanilla</name>
    <dbReference type="NCBI Taxonomy" id="51239"/>
    <lineage>
        <taxon>Eukaryota</taxon>
        <taxon>Viridiplantae</taxon>
        <taxon>Streptophyta</taxon>
        <taxon>Embryophyta</taxon>
        <taxon>Tracheophyta</taxon>
        <taxon>Spermatophyta</taxon>
        <taxon>Magnoliopsida</taxon>
        <taxon>Liliopsida</taxon>
        <taxon>Asparagales</taxon>
        <taxon>Orchidaceae</taxon>
        <taxon>Vanilloideae</taxon>
        <taxon>Vanilleae</taxon>
        <taxon>Vanilla</taxon>
    </lineage>
</organism>
<feature type="transmembrane region" description="Helical" evidence="13">
    <location>
        <begin position="69"/>
        <end position="92"/>
    </location>
</feature>
<evidence type="ECO:0000256" key="4">
    <source>
        <dbReference type="ARBA" id="ARBA00022692"/>
    </source>
</evidence>
<dbReference type="PRINTS" id="PR01084">
    <property type="entry name" value="NAHEXCHNGR"/>
</dbReference>
<evidence type="ECO:0000256" key="8">
    <source>
        <dbReference type="ARBA" id="ARBA00023065"/>
    </source>
</evidence>
<evidence type="ECO:0000256" key="3">
    <source>
        <dbReference type="ARBA" id="ARBA00022538"/>
    </source>
</evidence>
<comment type="subcellular location">
    <subcellularLocation>
        <location evidence="1">Membrane</location>
        <topology evidence="1">Multi-pass membrane protein</topology>
    </subcellularLocation>
</comment>